<name>A0A1Z3LVJ4_BREDI</name>
<evidence type="ECO:0000259" key="17">
    <source>
        <dbReference type="PROSITE" id="PS50885"/>
    </source>
</evidence>
<reference evidence="18 19" key="2">
    <citation type="submission" date="2017-06" db="EMBL/GenBank/DDBJ databases">
        <authorList>
            <person name="Kim H.J."/>
            <person name="Triplett B.A."/>
        </authorList>
    </citation>
    <scope>NUCLEOTIDE SEQUENCE [LARGE SCALE GENOMIC DNA]</scope>
    <source>
        <strain evidence="18 19">BZC3</strain>
    </source>
</reference>
<dbReference type="AlphaFoldDB" id="A0A1Z3LVJ4"/>
<dbReference type="InterPro" id="IPR004358">
    <property type="entry name" value="Sig_transdc_His_kin-like_C"/>
</dbReference>
<proteinExistence type="predicted"/>
<dbReference type="PRINTS" id="PR00344">
    <property type="entry name" value="BCTRLSENSOR"/>
</dbReference>
<feature type="domain" description="Histidine kinase" evidence="16">
    <location>
        <begin position="246"/>
        <end position="449"/>
    </location>
</feature>
<feature type="domain" description="HAMP" evidence="17">
    <location>
        <begin position="186"/>
        <end position="238"/>
    </location>
</feature>
<evidence type="ECO:0000256" key="5">
    <source>
        <dbReference type="ARBA" id="ARBA00022519"/>
    </source>
</evidence>
<evidence type="ECO:0000256" key="6">
    <source>
        <dbReference type="ARBA" id="ARBA00022553"/>
    </source>
</evidence>
<keyword evidence="10 18" id="KW-0418">Kinase</keyword>
<evidence type="ECO:0000313" key="19">
    <source>
        <dbReference type="Proteomes" id="UP000197024"/>
    </source>
</evidence>
<keyword evidence="9" id="KW-0547">Nucleotide-binding</keyword>
<comment type="catalytic activity">
    <reaction evidence="1">
        <text>ATP + protein L-histidine = ADP + protein N-phospho-L-histidine.</text>
        <dbReference type="EC" id="2.7.13.3"/>
    </reaction>
</comment>
<dbReference type="EC" id="2.7.13.3" evidence="3"/>
<dbReference type="SUPFAM" id="SSF47384">
    <property type="entry name" value="Homodimeric domain of signal transducing histidine kinase"/>
    <property type="match status" value="1"/>
</dbReference>
<evidence type="ECO:0000259" key="16">
    <source>
        <dbReference type="PROSITE" id="PS50109"/>
    </source>
</evidence>
<evidence type="ECO:0000256" key="9">
    <source>
        <dbReference type="ARBA" id="ARBA00022741"/>
    </source>
</evidence>
<evidence type="ECO:0000256" key="8">
    <source>
        <dbReference type="ARBA" id="ARBA00022692"/>
    </source>
</evidence>
<evidence type="ECO:0000256" key="10">
    <source>
        <dbReference type="ARBA" id="ARBA00022777"/>
    </source>
</evidence>
<evidence type="ECO:0000256" key="4">
    <source>
        <dbReference type="ARBA" id="ARBA00022475"/>
    </source>
</evidence>
<sequence length="455" mass="48839">MSTLNGMVLRLGAICLCGLAGLQIAFLTIMMWPNGQPTVTRLAPPADAADIVRAIEASTPSARPAVLAALNTPRQIVEILPAFPESPASLPDGSHAARNEAFGLYEAPLQGRPYRIQLRPGAAWTAILQGRVGAPGSLRLLVQLRGGEVVAIERAPVVLQMLFARLSAILTAGSLILVVMMTICYLQLVRPIDRLARATATLAPDGQGADLPVQGPEEIRRLVRCLNDMRDRIRDLVEGRTRELAAIAHDLRTYLTRLRLRAEFITPDRERDAAVRDLEEMGGLLDDTLLFASQLHRSTRSPPASADVAAEVAQFVAVRAAAGQDVTLRARPATSSLVPCPPLALRRMLANLTDNALRYGDAAWISLEDDEAGVCIVVQDDGPGVPEHLIDTLTEPFMRLEPSRGRETGGAGLGLSIVKLLAEAHGGRLSIGPGSPRGLRATIWLPTLRTTSRCA</sequence>
<protein>
    <recommendedName>
        <fullName evidence="3">histidine kinase</fullName>
        <ecNumber evidence="3">2.7.13.3</ecNumber>
    </recommendedName>
</protein>
<dbReference type="GO" id="GO:0005524">
    <property type="term" value="F:ATP binding"/>
    <property type="evidence" value="ECO:0007669"/>
    <property type="project" value="UniProtKB-KW"/>
</dbReference>
<evidence type="ECO:0000256" key="11">
    <source>
        <dbReference type="ARBA" id="ARBA00022840"/>
    </source>
</evidence>
<dbReference type="SMART" id="SM00304">
    <property type="entry name" value="HAMP"/>
    <property type="match status" value="1"/>
</dbReference>
<evidence type="ECO:0000256" key="1">
    <source>
        <dbReference type="ARBA" id="ARBA00000085"/>
    </source>
</evidence>
<keyword evidence="6" id="KW-0597">Phosphoprotein</keyword>
<evidence type="ECO:0000256" key="13">
    <source>
        <dbReference type="ARBA" id="ARBA00023012"/>
    </source>
</evidence>
<feature type="transmembrane region" description="Helical" evidence="15">
    <location>
        <begin position="166"/>
        <end position="188"/>
    </location>
</feature>
<dbReference type="CDD" id="cd06225">
    <property type="entry name" value="HAMP"/>
    <property type="match status" value="1"/>
</dbReference>
<dbReference type="GO" id="GO:0000155">
    <property type="term" value="F:phosphorelay sensor kinase activity"/>
    <property type="evidence" value="ECO:0007669"/>
    <property type="project" value="InterPro"/>
</dbReference>
<evidence type="ECO:0000256" key="3">
    <source>
        <dbReference type="ARBA" id="ARBA00012438"/>
    </source>
</evidence>
<dbReference type="CDD" id="cd00082">
    <property type="entry name" value="HisKA"/>
    <property type="match status" value="1"/>
</dbReference>
<dbReference type="Proteomes" id="UP000197024">
    <property type="component" value="Chromosome"/>
</dbReference>
<comment type="subcellular location">
    <subcellularLocation>
        <location evidence="2">Cell inner membrane</location>
        <topology evidence="2">Multi-pass membrane protein</topology>
    </subcellularLocation>
</comment>
<accession>A0A1Z3LVJ4</accession>
<dbReference type="SUPFAM" id="SSF158472">
    <property type="entry name" value="HAMP domain-like"/>
    <property type="match status" value="1"/>
</dbReference>
<dbReference type="CDD" id="cd00075">
    <property type="entry name" value="HATPase"/>
    <property type="match status" value="1"/>
</dbReference>
<dbReference type="PROSITE" id="PS50109">
    <property type="entry name" value="HIS_KIN"/>
    <property type="match status" value="1"/>
</dbReference>
<dbReference type="SMART" id="SM00387">
    <property type="entry name" value="HATPase_c"/>
    <property type="match status" value="1"/>
</dbReference>
<dbReference type="GO" id="GO:0005886">
    <property type="term" value="C:plasma membrane"/>
    <property type="evidence" value="ECO:0007669"/>
    <property type="project" value="UniProtKB-SubCell"/>
</dbReference>
<evidence type="ECO:0000256" key="15">
    <source>
        <dbReference type="SAM" id="Phobius"/>
    </source>
</evidence>
<keyword evidence="8 15" id="KW-0812">Transmembrane</keyword>
<dbReference type="EMBL" id="CP021995">
    <property type="protein sequence ID" value="ASD26238.1"/>
    <property type="molecule type" value="Genomic_DNA"/>
</dbReference>
<dbReference type="Gene3D" id="3.30.565.10">
    <property type="entry name" value="Histidine kinase-like ATPase, C-terminal domain"/>
    <property type="match status" value="1"/>
</dbReference>
<feature type="transmembrane region" description="Helical" evidence="15">
    <location>
        <begin position="7"/>
        <end position="32"/>
    </location>
</feature>
<keyword evidence="11" id="KW-0067">ATP-binding</keyword>
<dbReference type="InterPro" id="IPR003661">
    <property type="entry name" value="HisK_dim/P_dom"/>
</dbReference>
<dbReference type="Pfam" id="PF02518">
    <property type="entry name" value="HATPase_c"/>
    <property type="match status" value="1"/>
</dbReference>
<dbReference type="InterPro" id="IPR005467">
    <property type="entry name" value="His_kinase_dom"/>
</dbReference>
<keyword evidence="13" id="KW-0902">Two-component regulatory system</keyword>
<reference evidence="18 19" key="1">
    <citation type="submission" date="2017-06" db="EMBL/GenBank/DDBJ databases">
        <title>Biodegradation of gentamicin by bacterial consortia AMQD4 in synthetic medium and raw gentamicin sewage.</title>
        <authorList>
            <person name="Chang H."/>
            <person name="Feng Y."/>
            <person name="Li Z."/>
            <person name="Xue J."/>
            <person name="Cheng D."/>
        </authorList>
    </citation>
    <scope>NUCLEOTIDE SEQUENCE [LARGE SCALE GENOMIC DNA]</scope>
    <source>
        <strain evidence="18 19">BZC3</strain>
    </source>
</reference>
<dbReference type="InterPro" id="IPR050980">
    <property type="entry name" value="2C_sensor_his_kinase"/>
</dbReference>
<evidence type="ECO:0000256" key="14">
    <source>
        <dbReference type="ARBA" id="ARBA00023136"/>
    </source>
</evidence>
<dbReference type="InterPro" id="IPR036890">
    <property type="entry name" value="HATPase_C_sf"/>
</dbReference>
<dbReference type="RefSeq" id="WP_088410267.1">
    <property type="nucleotide sequence ID" value="NZ_CP021995.1"/>
</dbReference>
<keyword evidence="7" id="KW-0808">Transferase</keyword>
<keyword evidence="12 15" id="KW-1133">Transmembrane helix</keyword>
<dbReference type="Gene3D" id="1.10.287.130">
    <property type="match status" value="1"/>
</dbReference>
<dbReference type="InterPro" id="IPR036097">
    <property type="entry name" value="HisK_dim/P_sf"/>
</dbReference>
<dbReference type="InterPro" id="IPR003594">
    <property type="entry name" value="HATPase_dom"/>
</dbReference>
<dbReference type="PANTHER" id="PTHR44936:SF5">
    <property type="entry name" value="SENSOR HISTIDINE KINASE ENVZ"/>
    <property type="match status" value="1"/>
</dbReference>
<keyword evidence="5" id="KW-0997">Cell inner membrane</keyword>
<dbReference type="PANTHER" id="PTHR44936">
    <property type="entry name" value="SENSOR PROTEIN CREC"/>
    <property type="match status" value="1"/>
</dbReference>
<keyword evidence="14 15" id="KW-0472">Membrane</keyword>
<dbReference type="SUPFAM" id="SSF55874">
    <property type="entry name" value="ATPase domain of HSP90 chaperone/DNA topoisomerase II/histidine kinase"/>
    <property type="match status" value="1"/>
</dbReference>
<dbReference type="Pfam" id="PF00672">
    <property type="entry name" value="HAMP"/>
    <property type="match status" value="1"/>
</dbReference>
<keyword evidence="4" id="KW-1003">Cell membrane</keyword>
<evidence type="ECO:0000256" key="12">
    <source>
        <dbReference type="ARBA" id="ARBA00022989"/>
    </source>
</evidence>
<evidence type="ECO:0000256" key="7">
    <source>
        <dbReference type="ARBA" id="ARBA00022679"/>
    </source>
</evidence>
<dbReference type="InterPro" id="IPR003660">
    <property type="entry name" value="HAMP_dom"/>
</dbReference>
<evidence type="ECO:0000256" key="2">
    <source>
        <dbReference type="ARBA" id="ARBA00004429"/>
    </source>
</evidence>
<organism evidence="18 19">
    <name type="scientific">Brevundimonas diminuta</name>
    <name type="common">Pseudomonas diminuta</name>
    <dbReference type="NCBI Taxonomy" id="293"/>
    <lineage>
        <taxon>Bacteria</taxon>
        <taxon>Pseudomonadati</taxon>
        <taxon>Pseudomonadota</taxon>
        <taxon>Alphaproteobacteria</taxon>
        <taxon>Caulobacterales</taxon>
        <taxon>Caulobacteraceae</taxon>
        <taxon>Brevundimonas</taxon>
    </lineage>
</organism>
<dbReference type="PROSITE" id="PS50885">
    <property type="entry name" value="HAMP"/>
    <property type="match status" value="1"/>
</dbReference>
<evidence type="ECO:0000313" key="18">
    <source>
        <dbReference type="EMBL" id="ASD26238.1"/>
    </source>
</evidence>
<gene>
    <name evidence="18" type="ORF">CD943_04635</name>
</gene>